<evidence type="ECO:0008006" key="4">
    <source>
        <dbReference type="Google" id="ProtNLM"/>
    </source>
</evidence>
<evidence type="ECO:0000313" key="3">
    <source>
        <dbReference type="Proteomes" id="UP000552097"/>
    </source>
</evidence>
<reference evidence="2 3" key="1">
    <citation type="submission" date="2020-08" db="EMBL/GenBank/DDBJ databases">
        <title>Sequencing the genomes of 1000 actinobacteria strains.</title>
        <authorList>
            <person name="Klenk H.-P."/>
        </authorList>
    </citation>
    <scope>NUCLEOTIDE SEQUENCE [LARGE SCALE GENOMIC DNA]</scope>
    <source>
        <strain evidence="2 3">DSM 45486</strain>
    </source>
</reference>
<dbReference type="EMBL" id="JACHMO010000001">
    <property type="protein sequence ID" value="MBB5804421.1"/>
    <property type="molecule type" value="Genomic_DNA"/>
</dbReference>
<name>A0A7W9HLQ2_9PSEU</name>
<protein>
    <recommendedName>
        <fullName evidence="4">Excreted virulence factor EspC (Type VII ESX diderm)</fullName>
    </recommendedName>
</protein>
<sequence length="135" mass="14008">MASLGEVAASVSAACDKASKCKDALAAAQDLAEAAEALFAMALEGDTTGDKDKILAVLAEVVTGVNDLWRSLAKGMDHAQAVLTRLRGDPPPSPATPSTAPRRPVPSPPVIKAAHDLVVTDGQRSTAVTWRPWEP</sequence>
<dbReference type="Proteomes" id="UP000552097">
    <property type="component" value="Unassembled WGS sequence"/>
</dbReference>
<comment type="caution">
    <text evidence="2">The sequence shown here is derived from an EMBL/GenBank/DDBJ whole genome shotgun (WGS) entry which is preliminary data.</text>
</comment>
<dbReference type="RefSeq" id="WP_184922261.1">
    <property type="nucleotide sequence ID" value="NZ_JACHMO010000001.1"/>
</dbReference>
<organism evidence="2 3">
    <name type="scientific">Saccharothrix ecbatanensis</name>
    <dbReference type="NCBI Taxonomy" id="1105145"/>
    <lineage>
        <taxon>Bacteria</taxon>
        <taxon>Bacillati</taxon>
        <taxon>Actinomycetota</taxon>
        <taxon>Actinomycetes</taxon>
        <taxon>Pseudonocardiales</taxon>
        <taxon>Pseudonocardiaceae</taxon>
        <taxon>Saccharothrix</taxon>
    </lineage>
</organism>
<feature type="region of interest" description="Disordered" evidence="1">
    <location>
        <begin position="85"/>
        <end position="113"/>
    </location>
</feature>
<accession>A0A7W9HLQ2</accession>
<dbReference type="AlphaFoldDB" id="A0A7W9HLQ2"/>
<gene>
    <name evidence="2" type="ORF">F4560_004189</name>
</gene>
<evidence type="ECO:0000313" key="2">
    <source>
        <dbReference type="EMBL" id="MBB5804421.1"/>
    </source>
</evidence>
<proteinExistence type="predicted"/>
<evidence type="ECO:0000256" key="1">
    <source>
        <dbReference type="SAM" id="MobiDB-lite"/>
    </source>
</evidence>
<keyword evidence="3" id="KW-1185">Reference proteome</keyword>